<feature type="non-terminal residue" evidence="2">
    <location>
        <position position="235"/>
    </location>
</feature>
<keyword evidence="3" id="KW-1185">Reference proteome</keyword>
<dbReference type="OrthoDB" id="2998253at2759"/>
<accession>W4K7N1</accession>
<dbReference type="InterPro" id="IPR001810">
    <property type="entry name" value="F-box_dom"/>
</dbReference>
<dbReference type="Proteomes" id="UP000030671">
    <property type="component" value="Unassembled WGS sequence"/>
</dbReference>
<dbReference type="RefSeq" id="XP_009547765.1">
    <property type="nucleotide sequence ID" value="XM_009549470.1"/>
</dbReference>
<sequence length="235" mass="26581">MQVPTQTIQNPQLPTLELIDSLKELDMNSQSLPSITKEADGDNKERERALYALRTHRSTSSPIARLPPELLSLIFSFLSGPSSPTSGRHPAFWAWQTVTYVSRMWRNVALGTPTLWTHIDFQSQTWTTEFLARSKATFLTVKGDIRDEQASIDLADMVLKELPRIRELSLACNADILTLLEHRLTQPAPFLETLSLVVTHSDRWFRDTYVLPAAAFDGHASRLRELNLRGCVVDP</sequence>
<protein>
    <recommendedName>
        <fullName evidence="1">F-box domain-containing protein</fullName>
    </recommendedName>
</protein>
<evidence type="ECO:0000313" key="3">
    <source>
        <dbReference type="Proteomes" id="UP000030671"/>
    </source>
</evidence>
<dbReference type="EMBL" id="KI925459">
    <property type="protein sequence ID" value="ETW81086.1"/>
    <property type="molecule type" value="Genomic_DNA"/>
</dbReference>
<name>W4K7N1_HETIT</name>
<evidence type="ECO:0000259" key="1">
    <source>
        <dbReference type="Pfam" id="PF12937"/>
    </source>
</evidence>
<dbReference type="GeneID" id="20675283"/>
<dbReference type="HOGENOM" id="CLU_1182597_0_0_1"/>
<dbReference type="STRING" id="747525.W4K7N1"/>
<dbReference type="Pfam" id="PF12937">
    <property type="entry name" value="F-box-like"/>
    <property type="match status" value="1"/>
</dbReference>
<evidence type="ECO:0000313" key="2">
    <source>
        <dbReference type="EMBL" id="ETW81086.1"/>
    </source>
</evidence>
<organism evidence="2 3">
    <name type="scientific">Heterobasidion irregulare (strain TC 32-1)</name>
    <dbReference type="NCBI Taxonomy" id="747525"/>
    <lineage>
        <taxon>Eukaryota</taxon>
        <taxon>Fungi</taxon>
        <taxon>Dikarya</taxon>
        <taxon>Basidiomycota</taxon>
        <taxon>Agaricomycotina</taxon>
        <taxon>Agaricomycetes</taxon>
        <taxon>Russulales</taxon>
        <taxon>Bondarzewiaceae</taxon>
        <taxon>Heterobasidion</taxon>
        <taxon>Heterobasidion annosum species complex</taxon>
    </lineage>
</organism>
<dbReference type="InterPro" id="IPR036047">
    <property type="entry name" value="F-box-like_dom_sf"/>
</dbReference>
<dbReference type="InParanoid" id="W4K7N1"/>
<dbReference type="eggNOG" id="ENOG502RMJB">
    <property type="taxonomic scope" value="Eukaryota"/>
</dbReference>
<gene>
    <name evidence="2" type="ORF">HETIRDRAFT_440612</name>
</gene>
<dbReference type="SUPFAM" id="SSF81383">
    <property type="entry name" value="F-box domain"/>
    <property type="match status" value="1"/>
</dbReference>
<dbReference type="Gene3D" id="1.20.1280.50">
    <property type="match status" value="1"/>
</dbReference>
<proteinExistence type="predicted"/>
<feature type="domain" description="F-box" evidence="1">
    <location>
        <begin position="63"/>
        <end position="122"/>
    </location>
</feature>
<reference evidence="2 3" key="1">
    <citation type="journal article" date="2012" name="New Phytol.">
        <title>Insight into trade-off between wood decay and parasitism from the genome of a fungal forest pathogen.</title>
        <authorList>
            <person name="Olson A."/>
            <person name="Aerts A."/>
            <person name="Asiegbu F."/>
            <person name="Belbahri L."/>
            <person name="Bouzid O."/>
            <person name="Broberg A."/>
            <person name="Canback B."/>
            <person name="Coutinho P.M."/>
            <person name="Cullen D."/>
            <person name="Dalman K."/>
            <person name="Deflorio G."/>
            <person name="van Diepen L.T."/>
            <person name="Dunand C."/>
            <person name="Duplessis S."/>
            <person name="Durling M."/>
            <person name="Gonthier P."/>
            <person name="Grimwood J."/>
            <person name="Fossdal C.G."/>
            <person name="Hansson D."/>
            <person name="Henrissat B."/>
            <person name="Hietala A."/>
            <person name="Himmelstrand K."/>
            <person name="Hoffmeister D."/>
            <person name="Hogberg N."/>
            <person name="James T.Y."/>
            <person name="Karlsson M."/>
            <person name="Kohler A."/>
            <person name="Kues U."/>
            <person name="Lee Y.H."/>
            <person name="Lin Y.C."/>
            <person name="Lind M."/>
            <person name="Lindquist E."/>
            <person name="Lombard V."/>
            <person name="Lucas S."/>
            <person name="Lunden K."/>
            <person name="Morin E."/>
            <person name="Murat C."/>
            <person name="Park J."/>
            <person name="Raffaello T."/>
            <person name="Rouze P."/>
            <person name="Salamov A."/>
            <person name="Schmutz J."/>
            <person name="Solheim H."/>
            <person name="Stahlberg J."/>
            <person name="Velez H."/>
            <person name="de Vries R.P."/>
            <person name="Wiebenga A."/>
            <person name="Woodward S."/>
            <person name="Yakovlev I."/>
            <person name="Garbelotto M."/>
            <person name="Martin F."/>
            <person name="Grigoriev I.V."/>
            <person name="Stenlid J."/>
        </authorList>
    </citation>
    <scope>NUCLEOTIDE SEQUENCE [LARGE SCALE GENOMIC DNA]</scope>
    <source>
        <strain evidence="2 3">TC 32-1</strain>
    </source>
</reference>
<dbReference type="AlphaFoldDB" id="W4K7N1"/>
<dbReference type="KEGG" id="hir:HETIRDRAFT_440612"/>